<dbReference type="EMBL" id="QEKH01000003">
    <property type="protein sequence ID" value="PVY45103.1"/>
    <property type="molecule type" value="Genomic_DNA"/>
</dbReference>
<proteinExistence type="predicted"/>
<dbReference type="OrthoDB" id="9791535at2"/>
<sequence>MADKAEQARQLFLSGANCAQAVLGAFHRECGLDFDAAMRLASGFGGGMGRLREVCGAVSGMFLVANLRRGYSDLSDKEAKDAHYAFIQKLAAEFRAETGSIVCRELLGLAPKQSDAPVSEARTPEYYRKRPCADTVALAAAILERNLDS</sequence>
<evidence type="ECO:0000313" key="1">
    <source>
        <dbReference type="EMBL" id="PVY45103.1"/>
    </source>
</evidence>
<dbReference type="AlphaFoldDB" id="A0A2U1B8V4"/>
<accession>A0A2U1B8V4</accession>
<dbReference type="RefSeq" id="WP_116882679.1">
    <property type="nucleotide sequence ID" value="NZ_CABMMC010000047.1"/>
</dbReference>
<dbReference type="InterPro" id="IPR010181">
    <property type="entry name" value="CGCAxxGCC_motif"/>
</dbReference>
<dbReference type="NCBIfam" id="TIGR01909">
    <property type="entry name" value="C_GCAxxG_C_C"/>
    <property type="match status" value="1"/>
</dbReference>
<dbReference type="Pfam" id="PF09719">
    <property type="entry name" value="C_GCAxxG_C_C"/>
    <property type="match status" value="1"/>
</dbReference>
<protein>
    <submittedName>
        <fullName evidence="1">C_GCAxxG_C_C family probable redox protein</fullName>
    </submittedName>
</protein>
<keyword evidence="2" id="KW-1185">Reference proteome</keyword>
<dbReference type="GeneID" id="78294009"/>
<evidence type="ECO:0000313" key="2">
    <source>
        <dbReference type="Proteomes" id="UP000245959"/>
    </source>
</evidence>
<comment type="caution">
    <text evidence="1">The sequence shown here is derived from an EMBL/GenBank/DDBJ whole genome shotgun (WGS) entry which is preliminary data.</text>
</comment>
<gene>
    <name evidence="1" type="ORF">C8D82_10317</name>
</gene>
<organism evidence="1 2">
    <name type="scientific">Victivallis vadensis</name>
    <dbReference type="NCBI Taxonomy" id="172901"/>
    <lineage>
        <taxon>Bacteria</taxon>
        <taxon>Pseudomonadati</taxon>
        <taxon>Lentisphaerota</taxon>
        <taxon>Lentisphaeria</taxon>
        <taxon>Victivallales</taxon>
        <taxon>Victivallaceae</taxon>
        <taxon>Victivallis</taxon>
    </lineage>
</organism>
<name>A0A2U1B8V4_9BACT</name>
<reference evidence="1 2" key="1">
    <citation type="submission" date="2018-04" db="EMBL/GenBank/DDBJ databases">
        <title>Genomic Encyclopedia of Type Strains, Phase IV (KMG-IV): sequencing the most valuable type-strain genomes for metagenomic binning, comparative biology and taxonomic classification.</title>
        <authorList>
            <person name="Goeker M."/>
        </authorList>
    </citation>
    <scope>NUCLEOTIDE SEQUENCE [LARGE SCALE GENOMIC DNA]</scope>
    <source>
        <strain evidence="1 2">DSM 14823</strain>
    </source>
</reference>
<dbReference type="Proteomes" id="UP000245959">
    <property type="component" value="Unassembled WGS sequence"/>
</dbReference>